<dbReference type="NCBIfam" id="NF009397">
    <property type="entry name" value="PRK12758.1"/>
    <property type="match status" value="1"/>
</dbReference>
<evidence type="ECO:0000313" key="10">
    <source>
        <dbReference type="Proteomes" id="UP000295164"/>
    </source>
</evidence>
<comment type="similarity">
    <text evidence="2">Belongs to the type II topoisomerase GyrA/ParC subunit family.</text>
</comment>
<dbReference type="Gene3D" id="1.10.268.10">
    <property type="entry name" value="Topoisomerase, domain 3"/>
    <property type="match status" value="1"/>
</dbReference>
<organism evidence="9 10">
    <name type="scientific">Flaviaesturariibacter aridisoli</name>
    <dbReference type="NCBI Taxonomy" id="2545761"/>
    <lineage>
        <taxon>Bacteria</taxon>
        <taxon>Pseudomonadati</taxon>
        <taxon>Bacteroidota</taxon>
        <taxon>Chitinophagia</taxon>
        <taxon>Chitinophagales</taxon>
        <taxon>Chitinophagaceae</taxon>
        <taxon>Flaviaestuariibacter</taxon>
    </lineage>
</organism>
<keyword evidence="4 6" id="KW-0238">DNA-binding</keyword>
<dbReference type="GO" id="GO:0005524">
    <property type="term" value="F:ATP binding"/>
    <property type="evidence" value="ECO:0007669"/>
    <property type="project" value="InterPro"/>
</dbReference>
<dbReference type="OrthoDB" id="9806486at2"/>
<gene>
    <name evidence="9" type="ORF">E0486_03520</name>
</gene>
<dbReference type="InterPro" id="IPR002205">
    <property type="entry name" value="Topo_IIA_dom_A"/>
</dbReference>
<evidence type="ECO:0000256" key="3">
    <source>
        <dbReference type="ARBA" id="ARBA00023029"/>
    </source>
</evidence>
<dbReference type="AlphaFoldDB" id="A0A4R4E579"/>
<evidence type="ECO:0000256" key="2">
    <source>
        <dbReference type="ARBA" id="ARBA00008263"/>
    </source>
</evidence>
<dbReference type="SUPFAM" id="SSF56719">
    <property type="entry name" value="Type II DNA topoisomerase"/>
    <property type="match status" value="1"/>
</dbReference>
<feature type="coiled-coil region" evidence="7">
    <location>
        <begin position="413"/>
        <end position="447"/>
    </location>
</feature>
<keyword evidence="7" id="KW-0175">Coiled coil</keyword>
<dbReference type="InterPro" id="IPR050220">
    <property type="entry name" value="Type_II_DNA_Topoisomerases"/>
</dbReference>
<feature type="domain" description="Topo IIA-type catalytic" evidence="8">
    <location>
        <begin position="36"/>
        <end position="447"/>
    </location>
</feature>
<dbReference type="InterPro" id="IPR013758">
    <property type="entry name" value="Topo_IIA_A/C_ab"/>
</dbReference>
<dbReference type="GO" id="GO:0003918">
    <property type="term" value="F:DNA topoisomerase type II (double strand cut, ATP-hydrolyzing) activity"/>
    <property type="evidence" value="ECO:0007669"/>
    <property type="project" value="UniProtKB-EC"/>
</dbReference>
<dbReference type="EMBL" id="SKFH01000003">
    <property type="protein sequence ID" value="TCZ74157.1"/>
    <property type="molecule type" value="Genomic_DNA"/>
</dbReference>
<keyword evidence="5 6" id="KW-0413">Isomerase</keyword>
<dbReference type="Gene3D" id="3.90.199.10">
    <property type="entry name" value="Topoisomerase II, domain 5"/>
    <property type="match status" value="1"/>
</dbReference>
<dbReference type="PROSITE" id="PS52040">
    <property type="entry name" value="TOPO_IIA"/>
    <property type="match status" value="1"/>
</dbReference>
<sequence>MKNKNFEHVQTDHGINGQYKSWFLDYASYVILERAVPAVEDGLKPVQRRILHAMKEMDDGRFNKVANIIGQSMQYHPHGDASIGDALVNMGQKGLLIDTQGNWGDVRTGDDAAASRYIEARLSKLAHEIVFNPKTTNWQLSYDGRKNEPVTLPVKFPLLLAHGAEGIAVGLATKILPHNFCELCEAAIKYLKGRKFDLYPDFLTGAMADVTDYNQGLRGGRVKVRAHIEEIDKKTLAVRSVPFGVTTSSLMDSIVKANDAGKIKIKKVTDNTAAEVEIQIDLAPGISPDITIDALYKFTDCEVSVATNACVIVDQKPVFIGVQELLRISVDRTKDLLQKELEIRLGELQEKWHYTSLEKIFFEEQIYKELEKKHETWDKVILAIDKAFQPFVKQLRRAITREDILKLTEKPVRRIYKLDVDELKEQIRGLEAEIKQVNHDLAHLNEYAIAYYENLLKKFGKGRERKTELKVFEVIEAKHVAIANTRIFLNRAEGFIGTSLKKDEFLVECSDLDDIIAFTKRGIMKVVKVQDKVFIGKDIIHAAVFRKGDERTTYNMVYTDGDSGTTYAKRFNVTGITRDKEYDLTKGHDKSKVHYFSVNPNGEAEVVRVVLSPNCTAKKKELDFFFEEIEIKSRGSMGNIVTKYPVRQVRFKEAGVATLGSIRLWFDDKFGRLNHEGKGIDLGDFDADDRILVIYADGSYEITDQELTQRFNPEEVWLVEKFEPQRIITAVYLDADKAQFNVKRFRIETQTLKTKFTFIKEGKNNKLEAVSTEPDPILLVNTGKGTQQRAARFKVGNLVEVMGWKAVGAKLIDFAKSTELAWEVKEEAKQADLF</sequence>
<dbReference type="GO" id="GO:0006265">
    <property type="term" value="P:DNA topological change"/>
    <property type="evidence" value="ECO:0007669"/>
    <property type="project" value="UniProtKB-UniRule"/>
</dbReference>
<dbReference type="RefSeq" id="WP_131850756.1">
    <property type="nucleotide sequence ID" value="NZ_SKFH01000003.1"/>
</dbReference>
<dbReference type="GO" id="GO:0005737">
    <property type="term" value="C:cytoplasm"/>
    <property type="evidence" value="ECO:0007669"/>
    <property type="project" value="TreeGrafter"/>
</dbReference>
<comment type="caution">
    <text evidence="9">The sequence shown here is derived from an EMBL/GenBank/DDBJ whole genome shotgun (WGS) entry which is preliminary data.</text>
</comment>
<evidence type="ECO:0000256" key="1">
    <source>
        <dbReference type="ARBA" id="ARBA00000185"/>
    </source>
</evidence>
<dbReference type="Pfam" id="PF00521">
    <property type="entry name" value="DNA_topoisoIV"/>
    <property type="match status" value="1"/>
</dbReference>
<keyword evidence="10" id="KW-1185">Reference proteome</keyword>
<dbReference type="GO" id="GO:0003677">
    <property type="term" value="F:DNA binding"/>
    <property type="evidence" value="ECO:0007669"/>
    <property type="project" value="UniProtKB-UniRule"/>
</dbReference>
<dbReference type="SMART" id="SM00434">
    <property type="entry name" value="TOP4c"/>
    <property type="match status" value="1"/>
</dbReference>
<dbReference type="PANTHER" id="PTHR43493:SF5">
    <property type="entry name" value="DNA GYRASE SUBUNIT A, CHLOROPLASTIC_MITOCHONDRIAL"/>
    <property type="match status" value="1"/>
</dbReference>
<evidence type="ECO:0000313" key="9">
    <source>
        <dbReference type="EMBL" id="TCZ74157.1"/>
    </source>
</evidence>
<dbReference type="Proteomes" id="UP000295164">
    <property type="component" value="Unassembled WGS sequence"/>
</dbReference>
<comment type="catalytic activity">
    <reaction evidence="1 6">
        <text>ATP-dependent breakage, passage and rejoining of double-stranded DNA.</text>
        <dbReference type="EC" id="5.6.2.2"/>
    </reaction>
</comment>
<keyword evidence="3 6" id="KW-0799">Topoisomerase</keyword>
<feature type="active site" description="O-(5'-phospho-DNA)-tyrosine intermediate" evidence="6">
    <location>
        <position position="117"/>
    </location>
</feature>
<protein>
    <submittedName>
        <fullName evidence="9">DNA gyrase/topoisomerase IV subunit A</fullName>
    </submittedName>
</protein>
<dbReference type="InterPro" id="IPR013760">
    <property type="entry name" value="Topo_IIA-like_dom_sf"/>
</dbReference>
<proteinExistence type="inferred from homology"/>
<evidence type="ECO:0000256" key="6">
    <source>
        <dbReference type="PROSITE-ProRule" id="PRU01384"/>
    </source>
</evidence>
<evidence type="ECO:0000256" key="5">
    <source>
        <dbReference type="ARBA" id="ARBA00023235"/>
    </source>
</evidence>
<reference evidence="9 10" key="1">
    <citation type="submission" date="2019-03" db="EMBL/GenBank/DDBJ databases">
        <authorList>
            <person name="Kim M.K.M."/>
        </authorList>
    </citation>
    <scope>NUCLEOTIDE SEQUENCE [LARGE SCALE GENOMIC DNA]</scope>
    <source>
        <strain evidence="9 10">17J68-15</strain>
    </source>
</reference>
<evidence type="ECO:0000259" key="8">
    <source>
        <dbReference type="PROSITE" id="PS52040"/>
    </source>
</evidence>
<evidence type="ECO:0000256" key="4">
    <source>
        <dbReference type="ARBA" id="ARBA00023125"/>
    </source>
</evidence>
<dbReference type="Gene3D" id="3.30.1360.40">
    <property type="match status" value="1"/>
</dbReference>
<name>A0A4R4E579_9BACT</name>
<dbReference type="GO" id="GO:0009330">
    <property type="term" value="C:DNA topoisomerase type II (double strand cut, ATP-hydrolyzing) complex"/>
    <property type="evidence" value="ECO:0007669"/>
    <property type="project" value="TreeGrafter"/>
</dbReference>
<dbReference type="PANTHER" id="PTHR43493">
    <property type="entry name" value="DNA GYRASE/TOPOISOMERASE SUBUNIT A"/>
    <property type="match status" value="1"/>
</dbReference>
<dbReference type="NCBIfam" id="NF007209">
    <property type="entry name" value="PRK09631.1"/>
    <property type="match status" value="1"/>
</dbReference>
<evidence type="ECO:0000256" key="7">
    <source>
        <dbReference type="SAM" id="Coils"/>
    </source>
</evidence>
<accession>A0A4R4E579</accession>
<dbReference type="InterPro" id="IPR013757">
    <property type="entry name" value="Topo_IIA_A_a_sf"/>
</dbReference>